<dbReference type="AlphaFoldDB" id="A0A8T1S4J0"/>
<feature type="region of interest" description="Disordered" evidence="1">
    <location>
        <begin position="163"/>
        <end position="202"/>
    </location>
</feature>
<reference evidence="2 3" key="1">
    <citation type="journal article" date="2020" name="G3 (Bethesda)">
        <title>Draft Genome of the Common Snapping Turtle, Chelydra serpentina, a Model for Phenotypic Plasticity in Reptiles.</title>
        <authorList>
            <person name="Das D."/>
            <person name="Singh S.K."/>
            <person name="Bierstedt J."/>
            <person name="Erickson A."/>
            <person name="Galli G.L.J."/>
            <person name="Crossley D.A. 2nd"/>
            <person name="Rhen T."/>
        </authorList>
    </citation>
    <scope>NUCLEOTIDE SEQUENCE [LARGE SCALE GENOMIC DNA]</scope>
    <source>
        <strain evidence="2">KW</strain>
    </source>
</reference>
<protein>
    <submittedName>
        <fullName evidence="2">Uncharacterized protein</fullName>
    </submittedName>
</protein>
<dbReference type="Pfam" id="PF15874">
    <property type="entry name" value="Il2rg"/>
    <property type="match status" value="1"/>
</dbReference>
<dbReference type="Proteomes" id="UP000765507">
    <property type="component" value="Unassembled WGS sequence"/>
</dbReference>
<sequence length="202" mass="21751">MAGPCPASQDCVWKVNAPASSAAGRSRCQRHGAGLGECSGGTIHARDLWCLPEAIDLCDELGTLKLLFLVKLPSDSASKFLSPRGTYYVCRVERGTPGTKQENAYRAFTPVFKDPEPELLDALRTQCEFLEKSRLKLLKAQDGKKVQTMESLISIVPSQISGKLMGRPGSGASGVADEEGAPRKAGPSPKIKPEASKKEKHR</sequence>
<organism evidence="2 3">
    <name type="scientific">Chelydra serpentina</name>
    <name type="common">Snapping turtle</name>
    <name type="synonym">Testudo serpentina</name>
    <dbReference type="NCBI Taxonomy" id="8475"/>
    <lineage>
        <taxon>Eukaryota</taxon>
        <taxon>Metazoa</taxon>
        <taxon>Chordata</taxon>
        <taxon>Craniata</taxon>
        <taxon>Vertebrata</taxon>
        <taxon>Euteleostomi</taxon>
        <taxon>Archelosauria</taxon>
        <taxon>Testudinata</taxon>
        <taxon>Testudines</taxon>
        <taxon>Cryptodira</taxon>
        <taxon>Durocryptodira</taxon>
        <taxon>Americhelydia</taxon>
        <taxon>Chelydroidea</taxon>
        <taxon>Chelydridae</taxon>
        <taxon>Chelydra</taxon>
    </lineage>
</organism>
<evidence type="ECO:0000313" key="3">
    <source>
        <dbReference type="Proteomes" id="UP000765507"/>
    </source>
</evidence>
<dbReference type="PANTHER" id="PTHR33887:SF4">
    <property type="entry name" value="AB2-183"/>
    <property type="match status" value="1"/>
</dbReference>
<feature type="compositionally biased region" description="Basic and acidic residues" evidence="1">
    <location>
        <begin position="191"/>
        <end position="202"/>
    </location>
</feature>
<evidence type="ECO:0000313" key="2">
    <source>
        <dbReference type="EMBL" id="KAG6923761.1"/>
    </source>
</evidence>
<dbReference type="PANTHER" id="PTHR33887">
    <property type="entry name" value="PB1 DOMAIN-CONTAINING PROTEIN"/>
    <property type="match status" value="1"/>
</dbReference>
<dbReference type="InterPro" id="IPR039471">
    <property type="entry name" value="CXorf65-like"/>
</dbReference>
<comment type="caution">
    <text evidence="2">The sequence shown here is derived from an EMBL/GenBank/DDBJ whole genome shotgun (WGS) entry which is preliminary data.</text>
</comment>
<evidence type="ECO:0000256" key="1">
    <source>
        <dbReference type="SAM" id="MobiDB-lite"/>
    </source>
</evidence>
<accession>A0A8T1S4J0</accession>
<gene>
    <name evidence="2" type="ORF">G0U57_019385</name>
</gene>
<dbReference type="EMBL" id="JAHGAV010000771">
    <property type="protein sequence ID" value="KAG6923761.1"/>
    <property type="molecule type" value="Genomic_DNA"/>
</dbReference>
<keyword evidence="3" id="KW-1185">Reference proteome</keyword>
<dbReference type="OrthoDB" id="2109241at2759"/>
<proteinExistence type="predicted"/>
<name>A0A8T1S4J0_CHESE</name>